<feature type="transmembrane region" description="Helical" evidence="8">
    <location>
        <begin position="160"/>
        <end position="182"/>
    </location>
</feature>
<comment type="caution">
    <text evidence="11">The sequence shown here is derived from an EMBL/GenBank/DDBJ whole genome shotgun (WGS) entry which is preliminary data.</text>
</comment>
<evidence type="ECO:0000256" key="5">
    <source>
        <dbReference type="ARBA" id="ARBA00022989"/>
    </source>
</evidence>
<dbReference type="InterPro" id="IPR009038">
    <property type="entry name" value="GOLD_dom"/>
</dbReference>
<evidence type="ECO:0000313" key="11">
    <source>
        <dbReference type="EMBL" id="KWX15179.1"/>
    </source>
</evidence>
<accession>A0A132NYM2</accession>
<evidence type="ECO:0000256" key="6">
    <source>
        <dbReference type="ARBA" id="ARBA00023136"/>
    </source>
</evidence>
<feature type="chain" id="PRO_5013153380" evidence="9">
    <location>
        <begin position="16"/>
        <end position="194"/>
    </location>
</feature>
<evidence type="ECO:0000256" key="7">
    <source>
        <dbReference type="RuleBase" id="RU003827"/>
    </source>
</evidence>
<dbReference type="EMBL" id="JXTI01000013">
    <property type="protein sequence ID" value="KWX15179.1"/>
    <property type="molecule type" value="Genomic_DNA"/>
</dbReference>
<dbReference type="AlphaFoldDB" id="A0A132NYM2"/>
<name>A0A132NYM2_GIAIN</name>
<dbReference type="Proteomes" id="UP000070089">
    <property type="component" value="Unassembled WGS sequence"/>
</dbReference>
<organism evidence="11 12">
    <name type="scientific">Giardia duodenalis assemblage B</name>
    <dbReference type="NCBI Taxonomy" id="1394984"/>
    <lineage>
        <taxon>Eukaryota</taxon>
        <taxon>Metamonada</taxon>
        <taxon>Diplomonadida</taxon>
        <taxon>Hexamitidae</taxon>
        <taxon>Giardiinae</taxon>
        <taxon>Giardia</taxon>
    </lineage>
</organism>
<feature type="signal peptide" evidence="9">
    <location>
        <begin position="1"/>
        <end position="15"/>
    </location>
</feature>
<evidence type="ECO:0000256" key="8">
    <source>
        <dbReference type="SAM" id="Phobius"/>
    </source>
</evidence>
<dbReference type="GO" id="GO:0016020">
    <property type="term" value="C:membrane"/>
    <property type="evidence" value="ECO:0007669"/>
    <property type="project" value="UniProtKB-SubCell"/>
</dbReference>
<evidence type="ECO:0000313" key="12">
    <source>
        <dbReference type="Proteomes" id="UP000070089"/>
    </source>
</evidence>
<gene>
    <name evidence="11" type="ORF">QR46_0803</name>
</gene>
<dbReference type="InterPro" id="IPR015720">
    <property type="entry name" value="Emp24-like"/>
</dbReference>
<comment type="similarity">
    <text evidence="2 7">Belongs to the EMP24/GP25L family.</text>
</comment>
<keyword evidence="3 7" id="KW-0812">Transmembrane</keyword>
<dbReference type="OrthoDB" id="3427at2759"/>
<dbReference type="Pfam" id="PF01105">
    <property type="entry name" value="EMP24_GP25L"/>
    <property type="match status" value="1"/>
</dbReference>
<comment type="subcellular location">
    <subcellularLocation>
        <location evidence="1 7">Membrane</location>
        <topology evidence="1 7">Single-pass type I membrane protein</topology>
    </subcellularLocation>
</comment>
<keyword evidence="4 9" id="KW-0732">Signal</keyword>
<keyword evidence="5 8" id="KW-1133">Transmembrane helix</keyword>
<evidence type="ECO:0000259" key="10">
    <source>
        <dbReference type="PROSITE" id="PS50866"/>
    </source>
</evidence>
<dbReference type="SMART" id="SM01190">
    <property type="entry name" value="EMP24_GP25L"/>
    <property type="match status" value="1"/>
</dbReference>
<evidence type="ECO:0000256" key="4">
    <source>
        <dbReference type="ARBA" id="ARBA00022729"/>
    </source>
</evidence>
<keyword evidence="6 8" id="KW-0472">Membrane</keyword>
<dbReference type="VEuPathDB" id="GiardiaDB:QR46_0803"/>
<dbReference type="PANTHER" id="PTHR22811">
    <property type="entry name" value="TRANSMEMBRANE EMP24 DOMAIN-CONTAINING PROTEIN"/>
    <property type="match status" value="1"/>
</dbReference>
<evidence type="ECO:0000256" key="9">
    <source>
        <dbReference type="SAM" id="SignalP"/>
    </source>
</evidence>
<proteinExistence type="inferred from homology"/>
<dbReference type="PROSITE" id="PS50866">
    <property type="entry name" value="GOLD"/>
    <property type="match status" value="1"/>
</dbReference>
<sequence>MLLLSIFLLPLAVYSIETTISQGEKLCFVEELPTGVKLQGSYGAKSPVEFPVSVTILSPNGTLYRSDDIPEEARFSFSITTSGLYQLCFTGLARREGQKSRYISINLDVGSVFGSSQASNIDASKLPLIESIVSDMKEVKEDFSYMKRRELLLRARIKRLATSVMMVSTFCVLVSWAGMILIGQWTRMNVKKHM</sequence>
<feature type="domain" description="GOLD" evidence="10">
    <location>
        <begin position="25"/>
        <end position="157"/>
    </location>
</feature>
<evidence type="ECO:0000256" key="1">
    <source>
        <dbReference type="ARBA" id="ARBA00004479"/>
    </source>
</evidence>
<evidence type="ECO:0000256" key="2">
    <source>
        <dbReference type="ARBA" id="ARBA00007104"/>
    </source>
</evidence>
<evidence type="ECO:0000256" key="3">
    <source>
        <dbReference type="ARBA" id="ARBA00022692"/>
    </source>
</evidence>
<protein>
    <submittedName>
        <fullName evidence="11">ERP1/ emp24/gp25L/p24 family/GOLD family protein</fullName>
    </submittedName>
</protein>
<reference evidence="11 12" key="1">
    <citation type="journal article" date="2015" name="Mol. Biochem. Parasitol.">
        <title>Identification of polymorphic genes for use in assemblage B genotyping assays through comparative genomics of multiple assemblage B Giardia duodenalis isolates.</title>
        <authorList>
            <person name="Wielinga C."/>
            <person name="Thompson R.C."/>
            <person name="Monis P."/>
            <person name="Ryan U."/>
        </authorList>
    </citation>
    <scope>NUCLEOTIDE SEQUENCE [LARGE SCALE GENOMIC DNA]</scope>
    <source>
        <strain evidence="11 12">BAH15c1</strain>
    </source>
</reference>